<comment type="caution">
    <text evidence="1">The sequence shown here is derived from an EMBL/GenBank/DDBJ whole genome shotgun (WGS) entry which is preliminary data.</text>
</comment>
<name>A0ABT5EFU2_9BACT</name>
<dbReference type="Proteomes" id="UP001221411">
    <property type="component" value="Unassembled WGS sequence"/>
</dbReference>
<evidence type="ECO:0008006" key="3">
    <source>
        <dbReference type="Google" id="ProtNLM"/>
    </source>
</evidence>
<dbReference type="EMBL" id="JAQNDO010000001">
    <property type="protein sequence ID" value="MDC0740690.1"/>
    <property type="molecule type" value="Genomic_DNA"/>
</dbReference>
<evidence type="ECO:0000313" key="1">
    <source>
        <dbReference type="EMBL" id="MDC0740690.1"/>
    </source>
</evidence>
<gene>
    <name evidence="1" type="ORF">POL67_04985</name>
</gene>
<dbReference type="RefSeq" id="WP_271915889.1">
    <property type="nucleotide sequence ID" value="NZ_JAQNDO010000001.1"/>
</dbReference>
<proteinExistence type="predicted"/>
<organism evidence="1 2">
    <name type="scientific">Polyangium mundeleinium</name>
    <dbReference type="NCBI Taxonomy" id="2995306"/>
    <lineage>
        <taxon>Bacteria</taxon>
        <taxon>Pseudomonadati</taxon>
        <taxon>Myxococcota</taxon>
        <taxon>Polyangia</taxon>
        <taxon>Polyangiales</taxon>
        <taxon>Polyangiaceae</taxon>
        <taxon>Polyangium</taxon>
    </lineage>
</organism>
<evidence type="ECO:0000313" key="2">
    <source>
        <dbReference type="Proteomes" id="UP001221411"/>
    </source>
</evidence>
<keyword evidence="2" id="KW-1185">Reference proteome</keyword>
<protein>
    <recommendedName>
        <fullName evidence="3">DUF4105 domain-containing protein</fullName>
    </recommendedName>
</protein>
<accession>A0ABT5EFU2</accession>
<reference evidence="1 2" key="1">
    <citation type="submission" date="2022-11" db="EMBL/GenBank/DDBJ databases">
        <title>Minimal conservation of predation-associated metabolite biosynthetic gene clusters underscores biosynthetic potential of Myxococcota including descriptions for ten novel species: Archangium lansinium sp. nov., Myxococcus landrumus sp. nov., Nannocystis bai.</title>
        <authorList>
            <person name="Ahearne A."/>
            <person name="Stevens C."/>
            <person name="Dowd S."/>
        </authorList>
    </citation>
    <scope>NUCLEOTIDE SEQUENCE [LARGE SCALE GENOMIC DNA]</scope>
    <source>
        <strain evidence="1 2">RJM3</strain>
    </source>
</reference>
<sequence length="92" mass="10275">MSRKAAHSGKIIGVRLTAKDKYGNMVAYALKHLKENDNPKRKPYAIRSHNCYTFALDVARQSGTDLSAGDALFPKSGMDGLRKIYENVNYPE</sequence>